<keyword evidence="6" id="KW-1185">Reference proteome</keyword>
<dbReference type="InterPro" id="IPR003313">
    <property type="entry name" value="AraC-bd"/>
</dbReference>
<accession>A0A3B0CN83</accession>
<dbReference type="InterPro" id="IPR009057">
    <property type="entry name" value="Homeodomain-like_sf"/>
</dbReference>
<dbReference type="EMBL" id="RBAH01000002">
    <property type="protein sequence ID" value="RKN86331.1"/>
    <property type="molecule type" value="Genomic_DNA"/>
</dbReference>
<protein>
    <submittedName>
        <fullName evidence="5">AraC family transcriptional regulator</fullName>
    </submittedName>
</protein>
<evidence type="ECO:0000256" key="2">
    <source>
        <dbReference type="ARBA" id="ARBA00023125"/>
    </source>
</evidence>
<dbReference type="PROSITE" id="PS00041">
    <property type="entry name" value="HTH_ARAC_FAMILY_1"/>
    <property type="match status" value="1"/>
</dbReference>
<dbReference type="Gene3D" id="1.10.10.60">
    <property type="entry name" value="Homeodomain-like"/>
    <property type="match status" value="1"/>
</dbReference>
<evidence type="ECO:0000256" key="3">
    <source>
        <dbReference type="ARBA" id="ARBA00023163"/>
    </source>
</evidence>
<dbReference type="SUPFAM" id="SSF51215">
    <property type="entry name" value="Regulatory protein AraC"/>
    <property type="match status" value="1"/>
</dbReference>
<dbReference type="GO" id="GO:0003700">
    <property type="term" value="F:DNA-binding transcription factor activity"/>
    <property type="evidence" value="ECO:0007669"/>
    <property type="project" value="InterPro"/>
</dbReference>
<dbReference type="GO" id="GO:0043565">
    <property type="term" value="F:sequence-specific DNA binding"/>
    <property type="evidence" value="ECO:0007669"/>
    <property type="project" value="InterPro"/>
</dbReference>
<feature type="domain" description="HTH araC/xylS-type" evidence="4">
    <location>
        <begin position="193"/>
        <end position="291"/>
    </location>
</feature>
<keyword evidence="2" id="KW-0238">DNA-binding</keyword>
<evidence type="ECO:0000313" key="6">
    <source>
        <dbReference type="Proteomes" id="UP000282311"/>
    </source>
</evidence>
<evidence type="ECO:0000259" key="4">
    <source>
        <dbReference type="PROSITE" id="PS01124"/>
    </source>
</evidence>
<organism evidence="5 6">
    <name type="scientific">Paenibacillus ginsengarvi</name>
    <dbReference type="NCBI Taxonomy" id="400777"/>
    <lineage>
        <taxon>Bacteria</taxon>
        <taxon>Bacillati</taxon>
        <taxon>Bacillota</taxon>
        <taxon>Bacilli</taxon>
        <taxon>Bacillales</taxon>
        <taxon>Paenibacillaceae</taxon>
        <taxon>Paenibacillus</taxon>
    </lineage>
</organism>
<proteinExistence type="predicted"/>
<dbReference type="InterPro" id="IPR018060">
    <property type="entry name" value="HTH_AraC"/>
</dbReference>
<dbReference type="SMART" id="SM00342">
    <property type="entry name" value="HTH_ARAC"/>
    <property type="match status" value="1"/>
</dbReference>
<gene>
    <name evidence="5" type="ORF">D7M11_04785</name>
</gene>
<dbReference type="Pfam" id="PF12833">
    <property type="entry name" value="HTH_18"/>
    <property type="match status" value="1"/>
</dbReference>
<dbReference type="Pfam" id="PF02311">
    <property type="entry name" value="AraC_binding"/>
    <property type="match status" value="1"/>
</dbReference>
<name>A0A3B0CN83_9BACL</name>
<dbReference type="InterPro" id="IPR014710">
    <property type="entry name" value="RmlC-like_jellyroll"/>
</dbReference>
<dbReference type="PANTHER" id="PTHR43280">
    <property type="entry name" value="ARAC-FAMILY TRANSCRIPTIONAL REGULATOR"/>
    <property type="match status" value="1"/>
</dbReference>
<keyword evidence="1" id="KW-0805">Transcription regulation</keyword>
<sequence length="293" mass="34874">MFVKSLAHYKHPDNFPFWIQRNRHDRRSMPLLHTHEFVELIYVESGQATHLFQDTSYEIHEGDIFMINPGEKHGYIVNEGQTIEIINCLFHPDFIASYVLRELRLGDAFDFFYVQPFLNREIRFNHKLNVGAADADKTRDILEELHREMTQRDSGYQAIVQLRMTELFILLSRYYNKAKHKQQIHSPNELLVHRVCGYVERHYNQKITLPTLSKLFYVGERQLNRHFNRYRGTSVYEYVQFIRIEKAKRLLIETDDIVSVVAHRVGYEDAASFGRLFVRQCGCSPGKYREQKR</sequence>
<dbReference type="AlphaFoldDB" id="A0A3B0CN83"/>
<dbReference type="Gene3D" id="2.60.120.10">
    <property type="entry name" value="Jelly Rolls"/>
    <property type="match status" value="1"/>
</dbReference>
<dbReference type="SUPFAM" id="SSF46689">
    <property type="entry name" value="Homeodomain-like"/>
    <property type="match status" value="2"/>
</dbReference>
<keyword evidence="3" id="KW-0804">Transcription</keyword>
<evidence type="ECO:0000256" key="1">
    <source>
        <dbReference type="ARBA" id="ARBA00023015"/>
    </source>
</evidence>
<evidence type="ECO:0000313" key="5">
    <source>
        <dbReference type="EMBL" id="RKN86331.1"/>
    </source>
</evidence>
<dbReference type="PANTHER" id="PTHR43280:SF28">
    <property type="entry name" value="HTH-TYPE TRANSCRIPTIONAL ACTIVATOR RHAS"/>
    <property type="match status" value="1"/>
</dbReference>
<dbReference type="RefSeq" id="WP_120746022.1">
    <property type="nucleotide sequence ID" value="NZ_RBAH01000002.1"/>
</dbReference>
<comment type="caution">
    <text evidence="5">The sequence shown here is derived from an EMBL/GenBank/DDBJ whole genome shotgun (WGS) entry which is preliminary data.</text>
</comment>
<reference evidence="5 6" key="1">
    <citation type="journal article" date="2007" name="Int. J. Syst. Evol. Microbiol.">
        <title>Paenibacillus ginsengarvi sp. nov., isolated from soil from ginseng cultivation.</title>
        <authorList>
            <person name="Yoon M.H."/>
            <person name="Ten L.N."/>
            <person name="Im W.T."/>
        </authorList>
    </citation>
    <scope>NUCLEOTIDE SEQUENCE [LARGE SCALE GENOMIC DNA]</scope>
    <source>
        <strain evidence="5 6">KCTC 13059</strain>
    </source>
</reference>
<dbReference type="InterPro" id="IPR037923">
    <property type="entry name" value="HTH-like"/>
</dbReference>
<dbReference type="Proteomes" id="UP000282311">
    <property type="component" value="Unassembled WGS sequence"/>
</dbReference>
<dbReference type="InterPro" id="IPR018062">
    <property type="entry name" value="HTH_AraC-typ_CS"/>
</dbReference>
<dbReference type="PROSITE" id="PS01124">
    <property type="entry name" value="HTH_ARAC_FAMILY_2"/>
    <property type="match status" value="1"/>
</dbReference>